<dbReference type="Pfam" id="PF00046">
    <property type="entry name" value="Homeodomain"/>
    <property type="match status" value="1"/>
</dbReference>
<dbReference type="PANTHER" id="PTHR45940">
    <property type="entry name" value="WUSCHEL-RELATED HOMEOBOX 1-RELATED"/>
    <property type="match status" value="1"/>
</dbReference>
<comment type="subcellular location">
    <subcellularLocation>
        <location evidence="1 9 10">Nucleus</location>
    </subcellularLocation>
</comment>
<gene>
    <name evidence="13" type="primary">WOX2</name>
    <name evidence="13" type="ORF">AXF42_Ash017709</name>
</gene>
<keyword evidence="6" id="KW-0804">Transcription</keyword>
<name>A0A2I0B652_9ASPA</name>
<evidence type="ECO:0000259" key="12">
    <source>
        <dbReference type="PROSITE" id="PS50071"/>
    </source>
</evidence>
<organism evidence="13 14">
    <name type="scientific">Apostasia shenzhenica</name>
    <dbReference type="NCBI Taxonomy" id="1088818"/>
    <lineage>
        <taxon>Eukaryota</taxon>
        <taxon>Viridiplantae</taxon>
        <taxon>Streptophyta</taxon>
        <taxon>Embryophyta</taxon>
        <taxon>Tracheophyta</taxon>
        <taxon>Spermatophyta</taxon>
        <taxon>Magnoliopsida</taxon>
        <taxon>Liliopsida</taxon>
        <taxon>Asparagales</taxon>
        <taxon>Orchidaceae</taxon>
        <taxon>Apostasioideae</taxon>
        <taxon>Apostasia</taxon>
    </lineage>
</organism>
<keyword evidence="2" id="KW-0217">Developmental protein</keyword>
<feature type="region of interest" description="Disordered" evidence="11">
    <location>
        <begin position="1"/>
        <end position="21"/>
    </location>
</feature>
<evidence type="ECO:0000256" key="2">
    <source>
        <dbReference type="ARBA" id="ARBA00022473"/>
    </source>
</evidence>
<evidence type="ECO:0000256" key="11">
    <source>
        <dbReference type="SAM" id="MobiDB-lite"/>
    </source>
</evidence>
<dbReference type="EMBL" id="KZ451909">
    <property type="protein sequence ID" value="PKA63241.1"/>
    <property type="molecule type" value="Genomic_DNA"/>
</dbReference>
<protein>
    <submittedName>
        <fullName evidence="13">WUSCHEL-related homeobox 2</fullName>
    </submittedName>
</protein>
<dbReference type="AlphaFoldDB" id="A0A2I0B652"/>
<evidence type="ECO:0000313" key="13">
    <source>
        <dbReference type="EMBL" id="PKA63241.1"/>
    </source>
</evidence>
<reference evidence="13 14" key="1">
    <citation type="journal article" date="2017" name="Nature">
        <title>The Apostasia genome and the evolution of orchids.</title>
        <authorList>
            <person name="Zhang G.Q."/>
            <person name="Liu K.W."/>
            <person name="Li Z."/>
            <person name="Lohaus R."/>
            <person name="Hsiao Y.Y."/>
            <person name="Niu S.C."/>
            <person name="Wang J.Y."/>
            <person name="Lin Y.C."/>
            <person name="Xu Q."/>
            <person name="Chen L.J."/>
            <person name="Yoshida K."/>
            <person name="Fujiwara S."/>
            <person name="Wang Z.W."/>
            <person name="Zhang Y.Q."/>
            <person name="Mitsuda N."/>
            <person name="Wang M."/>
            <person name="Liu G.H."/>
            <person name="Pecoraro L."/>
            <person name="Huang H.X."/>
            <person name="Xiao X.J."/>
            <person name="Lin M."/>
            <person name="Wu X.Y."/>
            <person name="Wu W.L."/>
            <person name="Chen Y.Y."/>
            <person name="Chang S.B."/>
            <person name="Sakamoto S."/>
            <person name="Ohme-Takagi M."/>
            <person name="Yagi M."/>
            <person name="Zeng S.J."/>
            <person name="Shen C.Y."/>
            <person name="Yeh C.M."/>
            <person name="Luo Y.B."/>
            <person name="Tsai W.C."/>
            <person name="Van de Peer Y."/>
            <person name="Liu Z.J."/>
        </authorList>
    </citation>
    <scope>NUCLEOTIDE SEQUENCE [LARGE SCALE GENOMIC DNA]</scope>
    <source>
        <strain evidence="14">cv. Shenzhen</strain>
        <tissue evidence="13">Stem</tissue>
    </source>
</reference>
<dbReference type="Proteomes" id="UP000236161">
    <property type="component" value="Unassembled WGS sequence"/>
</dbReference>
<keyword evidence="5 9" id="KW-0371">Homeobox</keyword>
<dbReference type="STRING" id="1088818.A0A2I0B652"/>
<evidence type="ECO:0000256" key="9">
    <source>
        <dbReference type="PROSITE-ProRule" id="PRU00108"/>
    </source>
</evidence>
<dbReference type="PROSITE" id="PS50071">
    <property type="entry name" value="HOMEOBOX_2"/>
    <property type="match status" value="1"/>
</dbReference>
<accession>A0A2I0B652</accession>
<evidence type="ECO:0000256" key="10">
    <source>
        <dbReference type="RuleBase" id="RU000682"/>
    </source>
</evidence>
<dbReference type="PANTHER" id="PTHR45940:SF6">
    <property type="entry name" value="WUSCHEL-RELATED HOMEOBOX 2"/>
    <property type="match status" value="1"/>
</dbReference>
<dbReference type="GO" id="GO:0003677">
    <property type="term" value="F:DNA binding"/>
    <property type="evidence" value="ECO:0007669"/>
    <property type="project" value="UniProtKB-UniRule"/>
</dbReference>
<evidence type="ECO:0000256" key="6">
    <source>
        <dbReference type="ARBA" id="ARBA00023163"/>
    </source>
</evidence>
<evidence type="ECO:0000313" key="14">
    <source>
        <dbReference type="Proteomes" id="UP000236161"/>
    </source>
</evidence>
<keyword evidence="4 9" id="KW-0238">DNA-binding</keyword>
<keyword evidence="7 9" id="KW-0539">Nucleus</keyword>
<dbReference type="CDD" id="cd00086">
    <property type="entry name" value="homeodomain"/>
    <property type="match status" value="1"/>
</dbReference>
<evidence type="ECO:0000256" key="8">
    <source>
        <dbReference type="ARBA" id="ARBA00024040"/>
    </source>
</evidence>
<keyword evidence="14" id="KW-1185">Reference proteome</keyword>
<dbReference type="Gene3D" id="1.10.10.60">
    <property type="entry name" value="Homeodomain-like"/>
    <property type="match status" value="1"/>
</dbReference>
<evidence type="ECO:0000256" key="7">
    <source>
        <dbReference type="ARBA" id="ARBA00023242"/>
    </source>
</evidence>
<feature type="DNA-binding region" description="Homeobox" evidence="9">
    <location>
        <begin position="15"/>
        <end position="79"/>
    </location>
</feature>
<dbReference type="InterPro" id="IPR001356">
    <property type="entry name" value="HD"/>
</dbReference>
<proteinExistence type="inferred from homology"/>
<dbReference type="GO" id="GO:0099402">
    <property type="term" value="P:plant organ development"/>
    <property type="evidence" value="ECO:0007669"/>
    <property type="project" value="InterPro"/>
</dbReference>
<dbReference type="GO" id="GO:0003700">
    <property type="term" value="F:DNA-binding transcription factor activity"/>
    <property type="evidence" value="ECO:0007669"/>
    <property type="project" value="InterPro"/>
</dbReference>
<feature type="domain" description="Homeobox" evidence="12">
    <location>
        <begin position="13"/>
        <end position="78"/>
    </location>
</feature>
<keyword evidence="3" id="KW-0805">Transcription regulation</keyword>
<dbReference type="OrthoDB" id="1896656at2759"/>
<sequence>MEDQDQKFSSPAASPAGSRWNPAKEQIAVLEGLYGQGIRTPTAEQIQQITVKLQEFGAIEGKNVFYWFQNHKARQRQKQKQETYAYFSRLLHRHHRPPPPPPVPLPSSLPSQPGANVICAPFYLQVPHVAGVGIYQQKHPNGYFAGAPAKKKPRPELVRTNRLVVDMSDLQPFQKLNQRDHHDHGVAGGGDTHETLQLFPLRPTGVLEEKSGGSSASMGSEGRLEDELGLKERAGGLPFFNLFGVRRS</sequence>
<dbReference type="InterPro" id="IPR044555">
    <property type="entry name" value="WUSCHEL-like"/>
</dbReference>
<dbReference type="GO" id="GO:0005634">
    <property type="term" value="C:nucleus"/>
    <property type="evidence" value="ECO:0007669"/>
    <property type="project" value="UniProtKB-SubCell"/>
</dbReference>
<dbReference type="SMART" id="SM00389">
    <property type="entry name" value="HOX"/>
    <property type="match status" value="1"/>
</dbReference>
<evidence type="ECO:0000256" key="3">
    <source>
        <dbReference type="ARBA" id="ARBA00023015"/>
    </source>
</evidence>
<comment type="similarity">
    <text evidence="8">Belongs to the WUS homeobox family.</text>
</comment>
<evidence type="ECO:0000256" key="4">
    <source>
        <dbReference type="ARBA" id="ARBA00023125"/>
    </source>
</evidence>
<evidence type="ECO:0000256" key="5">
    <source>
        <dbReference type="ARBA" id="ARBA00023155"/>
    </source>
</evidence>
<dbReference type="InterPro" id="IPR009057">
    <property type="entry name" value="Homeodomain-like_sf"/>
</dbReference>
<dbReference type="SUPFAM" id="SSF46689">
    <property type="entry name" value="Homeodomain-like"/>
    <property type="match status" value="1"/>
</dbReference>
<evidence type="ECO:0000256" key="1">
    <source>
        <dbReference type="ARBA" id="ARBA00004123"/>
    </source>
</evidence>